<dbReference type="RefSeq" id="WP_259484615.1">
    <property type="nucleotide sequence ID" value="NZ_JANTEZ010000001.1"/>
</dbReference>
<dbReference type="EMBL" id="JANTEZ010000001">
    <property type="protein sequence ID" value="MCS5713056.1"/>
    <property type="molecule type" value="Genomic_DNA"/>
</dbReference>
<evidence type="ECO:0000313" key="2">
    <source>
        <dbReference type="EMBL" id="MCS5713056.1"/>
    </source>
</evidence>
<keyword evidence="3" id="KW-1185">Reference proteome</keyword>
<evidence type="ECO:0008006" key="4">
    <source>
        <dbReference type="Google" id="ProtNLM"/>
    </source>
</evidence>
<organism evidence="2 3">
    <name type="scientific">Herbiconiux gentiana</name>
    <dbReference type="NCBI Taxonomy" id="2970912"/>
    <lineage>
        <taxon>Bacteria</taxon>
        <taxon>Bacillati</taxon>
        <taxon>Actinomycetota</taxon>
        <taxon>Actinomycetes</taxon>
        <taxon>Micrococcales</taxon>
        <taxon>Microbacteriaceae</taxon>
        <taxon>Herbiconiux</taxon>
    </lineage>
</organism>
<feature type="signal peptide" evidence="1">
    <location>
        <begin position="1"/>
        <end position="24"/>
    </location>
</feature>
<comment type="caution">
    <text evidence="2">The sequence shown here is derived from an EMBL/GenBank/DDBJ whole genome shotgun (WGS) entry which is preliminary data.</text>
</comment>
<accession>A0ABT2GDY7</accession>
<name>A0ABT2GDY7_9MICO</name>
<keyword evidence="1" id="KW-0732">Signal</keyword>
<proteinExistence type="predicted"/>
<feature type="chain" id="PRO_5047215198" description="Secreted protein" evidence="1">
    <location>
        <begin position="25"/>
        <end position="123"/>
    </location>
</feature>
<reference evidence="2" key="1">
    <citation type="submission" date="2022-08" db="EMBL/GenBank/DDBJ databases">
        <authorList>
            <person name="Deng Y."/>
            <person name="Han X.-F."/>
            <person name="Zhang Y.-Q."/>
        </authorList>
    </citation>
    <scope>NUCLEOTIDE SEQUENCE</scope>
    <source>
        <strain evidence="2">CPCC 205716</strain>
    </source>
</reference>
<evidence type="ECO:0000256" key="1">
    <source>
        <dbReference type="SAM" id="SignalP"/>
    </source>
</evidence>
<dbReference type="Proteomes" id="UP001165580">
    <property type="component" value="Unassembled WGS sequence"/>
</dbReference>
<evidence type="ECO:0000313" key="3">
    <source>
        <dbReference type="Proteomes" id="UP001165580"/>
    </source>
</evidence>
<sequence length="123" mass="12978">MIRINRTLLSAVLGGVLATTAVVAAPLAAHAELTNPPACVESPYGGCQDGPLGNGGGGSWSTTGDVFSEFFAYSDGTIRYEGIWEFRRFDGAAPRAEDASRILSTSNTFTSCTVWDMSVTCFD</sequence>
<protein>
    <recommendedName>
        <fullName evidence="4">Secreted protein</fullName>
    </recommendedName>
</protein>
<gene>
    <name evidence="2" type="ORF">NVV95_00670</name>
</gene>